<keyword evidence="2" id="KW-1185">Reference proteome</keyword>
<dbReference type="PANTHER" id="PTHR37540:SF5">
    <property type="entry name" value="TRANSCRIPTION FACTOR DOMAIN-CONTAINING PROTEIN"/>
    <property type="match status" value="1"/>
</dbReference>
<comment type="caution">
    <text evidence="1">The sequence shown here is derived from an EMBL/GenBank/DDBJ whole genome shotgun (WGS) entry which is preliminary data.</text>
</comment>
<protein>
    <recommendedName>
        <fullName evidence="3">Transcription factor domain-containing protein</fullName>
    </recommendedName>
</protein>
<evidence type="ECO:0008006" key="3">
    <source>
        <dbReference type="Google" id="ProtNLM"/>
    </source>
</evidence>
<evidence type="ECO:0000313" key="1">
    <source>
        <dbReference type="EMBL" id="KEF62760.1"/>
    </source>
</evidence>
<dbReference type="Proteomes" id="UP000027920">
    <property type="component" value="Unassembled WGS sequence"/>
</dbReference>
<dbReference type="GeneID" id="25275684"/>
<evidence type="ECO:0000313" key="2">
    <source>
        <dbReference type="Proteomes" id="UP000027920"/>
    </source>
</evidence>
<dbReference type="PANTHER" id="PTHR37540">
    <property type="entry name" value="TRANSCRIPTION FACTOR (ACR-2), PUTATIVE-RELATED-RELATED"/>
    <property type="match status" value="1"/>
</dbReference>
<gene>
    <name evidence="1" type="ORF">A1O9_00733</name>
</gene>
<dbReference type="EMBL" id="AMGV01000001">
    <property type="protein sequence ID" value="KEF62760.1"/>
    <property type="molecule type" value="Genomic_DNA"/>
</dbReference>
<dbReference type="AlphaFoldDB" id="A0A072Q4E7"/>
<name>A0A072Q4E7_9EURO</name>
<organism evidence="1 2">
    <name type="scientific">Exophiala aquamarina CBS 119918</name>
    <dbReference type="NCBI Taxonomy" id="1182545"/>
    <lineage>
        <taxon>Eukaryota</taxon>
        <taxon>Fungi</taxon>
        <taxon>Dikarya</taxon>
        <taxon>Ascomycota</taxon>
        <taxon>Pezizomycotina</taxon>
        <taxon>Eurotiomycetes</taxon>
        <taxon>Chaetothyriomycetidae</taxon>
        <taxon>Chaetothyriales</taxon>
        <taxon>Herpotrichiellaceae</taxon>
        <taxon>Exophiala</taxon>
    </lineage>
</organism>
<dbReference type="OrthoDB" id="3469466at2759"/>
<reference evidence="1 2" key="1">
    <citation type="submission" date="2013-03" db="EMBL/GenBank/DDBJ databases">
        <title>The Genome Sequence of Exophiala aquamarina CBS 119918.</title>
        <authorList>
            <consortium name="The Broad Institute Genomics Platform"/>
            <person name="Cuomo C."/>
            <person name="de Hoog S."/>
            <person name="Gorbushina A."/>
            <person name="Walker B."/>
            <person name="Young S.K."/>
            <person name="Zeng Q."/>
            <person name="Gargeya S."/>
            <person name="Fitzgerald M."/>
            <person name="Haas B."/>
            <person name="Abouelleil A."/>
            <person name="Allen A.W."/>
            <person name="Alvarado L."/>
            <person name="Arachchi H.M."/>
            <person name="Berlin A.M."/>
            <person name="Chapman S.B."/>
            <person name="Gainer-Dewar J."/>
            <person name="Goldberg J."/>
            <person name="Griggs A."/>
            <person name="Gujja S."/>
            <person name="Hansen M."/>
            <person name="Howarth C."/>
            <person name="Imamovic A."/>
            <person name="Ireland A."/>
            <person name="Larimer J."/>
            <person name="McCowan C."/>
            <person name="Murphy C."/>
            <person name="Pearson M."/>
            <person name="Poon T.W."/>
            <person name="Priest M."/>
            <person name="Roberts A."/>
            <person name="Saif S."/>
            <person name="Shea T."/>
            <person name="Sisk P."/>
            <person name="Sykes S."/>
            <person name="Wortman J."/>
            <person name="Nusbaum C."/>
            <person name="Birren B."/>
        </authorList>
    </citation>
    <scope>NUCLEOTIDE SEQUENCE [LARGE SCALE GENOMIC DNA]</scope>
    <source>
        <strain evidence="1 2">CBS 119918</strain>
    </source>
</reference>
<dbReference type="HOGENOM" id="CLU_1090019_0_0_1"/>
<sequence>MRWECAHLEAVRHMVKQKGGLHKLSLPGLANAIALGDIFLNFQPLSAPSFPLVFPSSYVMSVWPYPKPDTVGPLLKKLGTGFRDLPECLNRSLLFTIIDRLREITIGYDKSLHQATPHPPLVRILWARNSLQHDLISLPERSDEGLKRDSCLYELCRLGTMAYTLLVLFPVPSVTGMHPRLAKQLLTAMDNCLILGMWDDYQGLLLWAIILCGTVADGTPSLRQMYVSIARWTSVKHNASAWNLVREICTGFLWL</sequence>
<dbReference type="RefSeq" id="XP_013265350.1">
    <property type="nucleotide sequence ID" value="XM_013409896.1"/>
</dbReference>
<proteinExistence type="predicted"/>
<accession>A0A072Q4E7</accession>
<dbReference type="VEuPathDB" id="FungiDB:A1O9_00733"/>